<dbReference type="AlphaFoldDB" id="A0A1M6U0A8"/>
<proteinExistence type="predicted"/>
<protein>
    <submittedName>
        <fullName evidence="1">Uncharacterized protein</fullName>
    </submittedName>
</protein>
<evidence type="ECO:0000313" key="1">
    <source>
        <dbReference type="EMBL" id="SEC37008.1"/>
    </source>
</evidence>
<reference evidence="1 2" key="1">
    <citation type="submission" date="2016-10" db="EMBL/GenBank/DDBJ databases">
        <authorList>
            <person name="de Groot N.N."/>
        </authorList>
    </citation>
    <scope>NUCLEOTIDE SEQUENCE [LARGE SCALE GENOMIC DNA]</scope>
    <source>
        <strain evidence="1 2">GAS522</strain>
    </source>
</reference>
<gene>
    <name evidence="1" type="ORF">SAMN05444171_1250</name>
</gene>
<organism evidence="1 2">
    <name type="scientific">Bradyrhizobium lablabi</name>
    <dbReference type="NCBI Taxonomy" id="722472"/>
    <lineage>
        <taxon>Bacteria</taxon>
        <taxon>Pseudomonadati</taxon>
        <taxon>Pseudomonadota</taxon>
        <taxon>Alphaproteobacteria</taxon>
        <taxon>Hyphomicrobiales</taxon>
        <taxon>Nitrobacteraceae</taxon>
        <taxon>Bradyrhizobium</taxon>
    </lineage>
</organism>
<dbReference type="RefSeq" id="WP_074816886.1">
    <property type="nucleotide sequence ID" value="NZ_FNTI01000001.1"/>
</dbReference>
<dbReference type="Proteomes" id="UP000183208">
    <property type="component" value="Unassembled WGS sequence"/>
</dbReference>
<dbReference type="OrthoDB" id="8019848at2"/>
<dbReference type="EMBL" id="FNTI01000001">
    <property type="protein sequence ID" value="SEC37008.1"/>
    <property type="molecule type" value="Genomic_DNA"/>
</dbReference>
<evidence type="ECO:0000313" key="2">
    <source>
        <dbReference type="Proteomes" id="UP000183208"/>
    </source>
</evidence>
<sequence>MPPSLGLIFTIEVDGTPTVSFEARQLREASELCQEEWFRSDLNALTSNGEPVCRIGAKLKARIANESERAKYLEASQEVEASDDIVMVYLVALDVVALKTNE</sequence>
<accession>A0A1M6U0A8</accession>
<name>A0A1M6U0A8_9BRAD</name>